<gene>
    <name evidence="1" type="ORF">B5P46_32545</name>
</gene>
<dbReference type="Proteomes" id="UP000290767">
    <property type="component" value="Unassembled WGS sequence"/>
</dbReference>
<sequence length="77" mass="8745">MGFRRILLKQHSDPDFAAKRASSETRVSKESVGWDQLFYEGTFAGELVDGLDRQDANLGRPILKEWADEMDDEGMPL</sequence>
<dbReference type="EMBL" id="MZMU01000026">
    <property type="protein sequence ID" value="RXT15712.1"/>
    <property type="molecule type" value="Genomic_DNA"/>
</dbReference>
<dbReference type="AlphaFoldDB" id="A0A4Q1TBY4"/>
<evidence type="ECO:0000313" key="2">
    <source>
        <dbReference type="Proteomes" id="UP000290767"/>
    </source>
</evidence>
<organism evidence="1 2">
    <name type="scientific">Rhizobium leguminosarum</name>
    <dbReference type="NCBI Taxonomy" id="384"/>
    <lineage>
        <taxon>Bacteria</taxon>
        <taxon>Pseudomonadati</taxon>
        <taxon>Pseudomonadota</taxon>
        <taxon>Alphaproteobacteria</taxon>
        <taxon>Hyphomicrobiales</taxon>
        <taxon>Rhizobiaceae</taxon>
        <taxon>Rhizobium/Agrobacterium group</taxon>
        <taxon>Rhizobium</taxon>
    </lineage>
</organism>
<reference evidence="1 2" key="1">
    <citation type="submission" date="2017-03" db="EMBL/GenBank/DDBJ databases">
        <authorList>
            <person name="Safronova V.I."/>
            <person name="Sazanova A.L."/>
            <person name="Chirak E.R."/>
        </authorList>
    </citation>
    <scope>NUCLEOTIDE SEQUENCE [LARGE SCALE GENOMIC DNA]</scope>
    <source>
        <strain evidence="1 2">Tri-43</strain>
    </source>
</reference>
<name>A0A4Q1TBY4_RHILE</name>
<proteinExistence type="predicted"/>
<evidence type="ECO:0000313" key="1">
    <source>
        <dbReference type="EMBL" id="RXT15712.1"/>
    </source>
</evidence>
<comment type="caution">
    <text evidence="1">The sequence shown here is derived from an EMBL/GenBank/DDBJ whole genome shotgun (WGS) entry which is preliminary data.</text>
</comment>
<accession>A0A4Q1TBY4</accession>
<protein>
    <submittedName>
        <fullName evidence="1">Uncharacterized protein</fullName>
    </submittedName>
</protein>